<dbReference type="Proteomes" id="UP000051739">
    <property type="component" value="Unassembled WGS sequence"/>
</dbReference>
<dbReference type="PANTHER" id="PTHR12428">
    <property type="entry name" value="OXA1"/>
    <property type="match status" value="1"/>
</dbReference>
<dbReference type="RefSeq" id="WP_056937166.1">
    <property type="nucleotide sequence ID" value="NZ_AZFN01000009.1"/>
</dbReference>
<evidence type="ECO:0000256" key="10">
    <source>
        <dbReference type="SAM" id="MobiDB-lite"/>
    </source>
</evidence>
<evidence type="ECO:0000256" key="7">
    <source>
        <dbReference type="ARBA" id="ARBA00023136"/>
    </source>
</evidence>
<feature type="transmembrane region" description="Helical" evidence="11">
    <location>
        <begin position="175"/>
        <end position="194"/>
    </location>
</feature>
<feature type="compositionally biased region" description="Polar residues" evidence="10">
    <location>
        <begin position="273"/>
        <end position="286"/>
    </location>
</feature>
<sequence length="312" mass="35080">MKHKRLFTLSGLTLLGLVLSGCVRTTKSGKPYGIIYDYLAKPMQHFMEWLAGIFGGNYGLAIIALTIIIRLILFPIMFNQMKKSTMMQERMSKLQPHLKELQERQKNAKTPEEQALVGQQMMSFYRDNNVSLTGGIGCLPLLIQLPIFAALYAAIRYSPELSSSPFFGIPLGKPSIIMALLAFVTYAIQGVLSLQGVPQEQRAQMRSAMLISPIMILFISWTSSAGLGLYFFAGGIFAILQTVLINLYRPRIRKQIEEELKDNPIKVPDPIQPANSQSDVQSTIDQLRNDRQKSDHEHHHKGRNAGKQHHQS</sequence>
<dbReference type="GO" id="GO:0051205">
    <property type="term" value="P:protein insertion into membrane"/>
    <property type="evidence" value="ECO:0007669"/>
    <property type="project" value="TreeGrafter"/>
</dbReference>
<dbReference type="GO" id="GO:0032977">
    <property type="term" value="F:membrane insertase activity"/>
    <property type="evidence" value="ECO:0007669"/>
    <property type="project" value="InterPro"/>
</dbReference>
<protein>
    <submittedName>
        <fullName evidence="13">Inner membrane insertion protein</fullName>
    </submittedName>
</protein>
<feature type="transmembrane region" description="Helical" evidence="11">
    <location>
        <begin position="229"/>
        <end position="248"/>
    </location>
</feature>
<evidence type="ECO:0000256" key="4">
    <source>
        <dbReference type="ARBA" id="ARBA00022692"/>
    </source>
</evidence>
<accession>A0A0R1VEM5</accession>
<organism evidence="13 14">
    <name type="scientific">Limosilactobacillus gastricus DSM 16045</name>
    <dbReference type="NCBI Taxonomy" id="1423749"/>
    <lineage>
        <taxon>Bacteria</taxon>
        <taxon>Bacillati</taxon>
        <taxon>Bacillota</taxon>
        <taxon>Bacilli</taxon>
        <taxon>Lactobacillales</taxon>
        <taxon>Lactobacillaceae</taxon>
        <taxon>Limosilactobacillus</taxon>
    </lineage>
</organism>
<dbReference type="PROSITE" id="PS51257">
    <property type="entry name" value="PROKAR_LIPOPROTEIN"/>
    <property type="match status" value="1"/>
</dbReference>
<dbReference type="PATRIC" id="fig|1423749.3.peg.1806"/>
<feature type="region of interest" description="Disordered" evidence="10">
    <location>
        <begin position="263"/>
        <end position="312"/>
    </location>
</feature>
<keyword evidence="2" id="KW-0813">Transport</keyword>
<evidence type="ECO:0000256" key="5">
    <source>
        <dbReference type="ARBA" id="ARBA00022927"/>
    </source>
</evidence>
<comment type="caution">
    <text evidence="13">The sequence shown here is derived from an EMBL/GenBank/DDBJ whole genome shotgun (WGS) entry which is preliminary data.</text>
</comment>
<keyword evidence="14" id="KW-1185">Reference proteome</keyword>
<evidence type="ECO:0000256" key="9">
    <source>
        <dbReference type="RuleBase" id="RU003945"/>
    </source>
</evidence>
<evidence type="ECO:0000256" key="11">
    <source>
        <dbReference type="SAM" id="Phobius"/>
    </source>
</evidence>
<evidence type="ECO:0000313" key="13">
    <source>
        <dbReference type="EMBL" id="KRM02571.1"/>
    </source>
</evidence>
<evidence type="ECO:0000256" key="8">
    <source>
        <dbReference type="ARBA" id="ARBA00023186"/>
    </source>
</evidence>
<comment type="subcellular location">
    <subcellularLocation>
        <location evidence="1">Cell membrane</location>
        <topology evidence="1">Multi-pass membrane protein</topology>
    </subcellularLocation>
    <subcellularLocation>
        <location evidence="9">Membrane</location>
        <topology evidence="9">Multi-pass membrane protein</topology>
    </subcellularLocation>
</comment>
<proteinExistence type="inferred from homology"/>
<keyword evidence="3" id="KW-1003">Cell membrane</keyword>
<evidence type="ECO:0000259" key="12">
    <source>
        <dbReference type="Pfam" id="PF02096"/>
    </source>
</evidence>
<dbReference type="CDD" id="cd20070">
    <property type="entry name" value="5TM_YidC_Alb3"/>
    <property type="match status" value="1"/>
</dbReference>
<comment type="similarity">
    <text evidence="9">Belongs to the OXA1/ALB3/YidC family.</text>
</comment>
<reference evidence="13 14" key="1">
    <citation type="journal article" date="2015" name="Genome Announc.">
        <title>Expanding the biotechnology potential of lactobacilli through comparative genomics of 213 strains and associated genera.</title>
        <authorList>
            <person name="Sun Z."/>
            <person name="Harris H.M."/>
            <person name="McCann A."/>
            <person name="Guo C."/>
            <person name="Argimon S."/>
            <person name="Zhang W."/>
            <person name="Yang X."/>
            <person name="Jeffery I.B."/>
            <person name="Cooney J.C."/>
            <person name="Kagawa T.F."/>
            <person name="Liu W."/>
            <person name="Song Y."/>
            <person name="Salvetti E."/>
            <person name="Wrobel A."/>
            <person name="Rasinkangas P."/>
            <person name="Parkhill J."/>
            <person name="Rea M.C."/>
            <person name="O'Sullivan O."/>
            <person name="Ritari J."/>
            <person name="Douillard F.P."/>
            <person name="Paul Ross R."/>
            <person name="Yang R."/>
            <person name="Briner A.E."/>
            <person name="Felis G.E."/>
            <person name="de Vos W.M."/>
            <person name="Barrangou R."/>
            <person name="Klaenhammer T.R."/>
            <person name="Caufield P.W."/>
            <person name="Cui Y."/>
            <person name="Zhang H."/>
            <person name="O'Toole P.W."/>
        </authorList>
    </citation>
    <scope>NUCLEOTIDE SEQUENCE [LARGE SCALE GENOMIC DNA]</scope>
    <source>
        <strain evidence="13 14">DSM 16045</strain>
    </source>
</reference>
<dbReference type="InterPro" id="IPR047196">
    <property type="entry name" value="YidC_ALB_C"/>
</dbReference>
<evidence type="ECO:0000256" key="6">
    <source>
        <dbReference type="ARBA" id="ARBA00022989"/>
    </source>
</evidence>
<keyword evidence="8" id="KW-0143">Chaperone</keyword>
<feature type="transmembrane region" description="Helical" evidence="11">
    <location>
        <begin position="49"/>
        <end position="78"/>
    </location>
</feature>
<dbReference type="PANTHER" id="PTHR12428:SF65">
    <property type="entry name" value="CYTOCHROME C OXIDASE ASSEMBLY PROTEIN COX18, MITOCHONDRIAL"/>
    <property type="match status" value="1"/>
</dbReference>
<dbReference type="GO" id="GO:0015031">
    <property type="term" value="P:protein transport"/>
    <property type="evidence" value="ECO:0007669"/>
    <property type="project" value="UniProtKB-KW"/>
</dbReference>
<dbReference type="InterPro" id="IPR001708">
    <property type="entry name" value="YidC/ALB3/OXA1/COX18"/>
</dbReference>
<evidence type="ECO:0000256" key="1">
    <source>
        <dbReference type="ARBA" id="ARBA00004651"/>
    </source>
</evidence>
<feature type="transmembrane region" description="Helical" evidence="11">
    <location>
        <begin position="130"/>
        <end position="155"/>
    </location>
</feature>
<name>A0A0R1VEM5_9LACO</name>
<feature type="domain" description="Membrane insertase YidC/Oxa/ALB C-terminal" evidence="12">
    <location>
        <begin position="58"/>
        <end position="246"/>
    </location>
</feature>
<keyword evidence="7 11" id="KW-0472">Membrane</keyword>
<dbReference type="NCBIfam" id="TIGR03592">
    <property type="entry name" value="yidC_oxa1_cterm"/>
    <property type="match status" value="1"/>
</dbReference>
<feature type="transmembrane region" description="Helical" evidence="11">
    <location>
        <begin position="206"/>
        <end position="223"/>
    </location>
</feature>
<keyword evidence="6 11" id="KW-1133">Transmembrane helix</keyword>
<keyword evidence="5" id="KW-0653">Protein transport</keyword>
<dbReference type="InterPro" id="IPR028055">
    <property type="entry name" value="YidC/Oxa/ALB_C"/>
</dbReference>
<keyword evidence="4 9" id="KW-0812">Transmembrane</keyword>
<evidence type="ECO:0000313" key="14">
    <source>
        <dbReference type="Proteomes" id="UP000051739"/>
    </source>
</evidence>
<feature type="compositionally biased region" description="Basic and acidic residues" evidence="10">
    <location>
        <begin position="287"/>
        <end position="297"/>
    </location>
</feature>
<gene>
    <name evidence="13" type="ORF">FC60_GL001746</name>
</gene>
<dbReference type="AlphaFoldDB" id="A0A0R1VEM5"/>
<evidence type="ECO:0000256" key="2">
    <source>
        <dbReference type="ARBA" id="ARBA00022448"/>
    </source>
</evidence>
<evidence type="ECO:0000256" key="3">
    <source>
        <dbReference type="ARBA" id="ARBA00022475"/>
    </source>
</evidence>
<dbReference type="EMBL" id="AZFN01000009">
    <property type="protein sequence ID" value="KRM02571.1"/>
    <property type="molecule type" value="Genomic_DNA"/>
</dbReference>
<dbReference type="GO" id="GO:0005886">
    <property type="term" value="C:plasma membrane"/>
    <property type="evidence" value="ECO:0007669"/>
    <property type="project" value="UniProtKB-SubCell"/>
</dbReference>
<feature type="compositionally biased region" description="Basic residues" evidence="10">
    <location>
        <begin position="298"/>
        <end position="312"/>
    </location>
</feature>
<dbReference type="Pfam" id="PF02096">
    <property type="entry name" value="60KD_IMP"/>
    <property type="match status" value="1"/>
</dbReference>